<accession>A0A0F3N7P5</accession>
<sequence length="186" mass="20236">MIFAIKISSWYGIATPVTMRVVHIELGTIPTFTASTPASISANTPAAVATFPPMCAARYRAFLSLTVFITLSERPWAVSTTITSASAWTNASARFIPSRCPAPTATATRRRAFLSLHEFGNLLNFSMSLTVISPMQIFAVAVRFWPFPKPSLGFVMISRDNGGIPIEELQALYELGLLSSILCDDL</sequence>
<dbReference type="PATRIC" id="fig|1359152.3.peg.1406"/>
<name>A0A0F3N7P5_ANAPH</name>
<protein>
    <submittedName>
        <fullName evidence="1">Uncharacterized protein</fullName>
    </submittedName>
</protein>
<proteinExistence type="predicted"/>
<reference evidence="1 2" key="1">
    <citation type="submission" date="2015-02" db="EMBL/GenBank/DDBJ databases">
        <title>Genome Sequencing of Rickettsiales.</title>
        <authorList>
            <person name="Daugherty S.C."/>
            <person name="Su Q."/>
            <person name="Abolude K."/>
            <person name="Beier-Sexton M."/>
            <person name="Carlyon J.A."/>
            <person name="Carter R."/>
            <person name="Day N.P."/>
            <person name="Dumler S.J."/>
            <person name="Dyachenko V."/>
            <person name="Godinez A."/>
            <person name="Kurtti T.J."/>
            <person name="Lichay M."/>
            <person name="Mullins K.E."/>
            <person name="Ott S."/>
            <person name="Pappas-Brown V."/>
            <person name="Paris D.H."/>
            <person name="Patel P."/>
            <person name="Richards A.L."/>
            <person name="Sadzewicz L."/>
            <person name="Sears K."/>
            <person name="Seidman D."/>
            <person name="Sengamalay N."/>
            <person name="Stenos J."/>
            <person name="Tallon L.J."/>
            <person name="Vincent G."/>
            <person name="Fraser C.M."/>
            <person name="Munderloh U."/>
            <person name="Dunning-Hotopp J.C."/>
        </authorList>
    </citation>
    <scope>NUCLEOTIDE SEQUENCE [LARGE SCALE GENOMIC DNA]</scope>
    <source>
        <strain evidence="1 2">ApMUC09</strain>
    </source>
</reference>
<comment type="caution">
    <text evidence="1">The sequence shown here is derived from an EMBL/GenBank/DDBJ whole genome shotgun (WGS) entry which is preliminary data.</text>
</comment>
<evidence type="ECO:0000313" key="1">
    <source>
        <dbReference type="EMBL" id="KJV64083.1"/>
    </source>
</evidence>
<dbReference type="Proteomes" id="UP000033441">
    <property type="component" value="Unassembled WGS sequence"/>
</dbReference>
<dbReference type="AlphaFoldDB" id="A0A0F3N7P5"/>
<dbReference type="EMBL" id="LANV01000001">
    <property type="protein sequence ID" value="KJV64083.1"/>
    <property type="molecule type" value="Genomic_DNA"/>
</dbReference>
<organism evidence="1 2">
    <name type="scientific">Anaplasma phagocytophilum str. ApMUC09</name>
    <dbReference type="NCBI Taxonomy" id="1359152"/>
    <lineage>
        <taxon>Bacteria</taxon>
        <taxon>Pseudomonadati</taxon>
        <taxon>Pseudomonadota</taxon>
        <taxon>Alphaproteobacteria</taxon>
        <taxon>Rickettsiales</taxon>
        <taxon>Anaplasmataceae</taxon>
        <taxon>Anaplasma</taxon>
        <taxon>phagocytophilum group</taxon>
    </lineage>
</organism>
<evidence type="ECO:0000313" key="2">
    <source>
        <dbReference type="Proteomes" id="UP000033441"/>
    </source>
</evidence>
<gene>
    <name evidence="1" type="ORF">APHMUC_1347</name>
</gene>